<dbReference type="EMBL" id="CM042888">
    <property type="protein sequence ID" value="KAI4325681.1"/>
    <property type="molecule type" value="Genomic_DNA"/>
</dbReference>
<keyword evidence="2" id="KW-1185">Reference proteome</keyword>
<dbReference type="Proteomes" id="UP001057402">
    <property type="component" value="Chromosome 9"/>
</dbReference>
<protein>
    <submittedName>
        <fullName evidence="1">Uncharacterized protein</fullName>
    </submittedName>
</protein>
<proteinExistence type="predicted"/>
<name>A0ACB9MS13_9MYRT</name>
<accession>A0ACB9MS13</accession>
<gene>
    <name evidence="1" type="ORF">MLD38_031059</name>
</gene>
<comment type="caution">
    <text evidence="1">The sequence shown here is derived from an EMBL/GenBank/DDBJ whole genome shotgun (WGS) entry which is preliminary data.</text>
</comment>
<organism evidence="1 2">
    <name type="scientific">Melastoma candidum</name>
    <dbReference type="NCBI Taxonomy" id="119954"/>
    <lineage>
        <taxon>Eukaryota</taxon>
        <taxon>Viridiplantae</taxon>
        <taxon>Streptophyta</taxon>
        <taxon>Embryophyta</taxon>
        <taxon>Tracheophyta</taxon>
        <taxon>Spermatophyta</taxon>
        <taxon>Magnoliopsida</taxon>
        <taxon>eudicotyledons</taxon>
        <taxon>Gunneridae</taxon>
        <taxon>Pentapetalae</taxon>
        <taxon>rosids</taxon>
        <taxon>malvids</taxon>
        <taxon>Myrtales</taxon>
        <taxon>Melastomataceae</taxon>
        <taxon>Melastomatoideae</taxon>
        <taxon>Melastomateae</taxon>
        <taxon>Melastoma</taxon>
    </lineage>
</organism>
<evidence type="ECO:0000313" key="2">
    <source>
        <dbReference type="Proteomes" id="UP001057402"/>
    </source>
</evidence>
<evidence type="ECO:0000313" key="1">
    <source>
        <dbReference type="EMBL" id="KAI4325681.1"/>
    </source>
</evidence>
<sequence length="203" mass="21916">MLCAKRSARWRSSVVVAGSSATRCEDAGALGCEVPSPPNLLVSIGARVSGIDHASGSGTARQGDRDCNLLPEPSSGLSPASLLEMVNLLTNIVVGSDPLSRPKALNPTAIRRILAKLDAVVKEELCEVRRKQCMELWSLLDVMPGVPFIGYLHVNLLNLAIKADLGWDDPILAMPKSNSYSPTSPRDITGWDDCWVRWLLGEQ</sequence>
<reference evidence="2" key="1">
    <citation type="journal article" date="2023" name="Front. Plant Sci.">
        <title>Chromosomal-level genome assembly of Melastoma candidum provides insights into trichome evolution.</title>
        <authorList>
            <person name="Zhong Y."/>
            <person name="Wu W."/>
            <person name="Sun C."/>
            <person name="Zou P."/>
            <person name="Liu Y."/>
            <person name="Dai S."/>
            <person name="Zhou R."/>
        </authorList>
    </citation>
    <scope>NUCLEOTIDE SEQUENCE [LARGE SCALE GENOMIC DNA]</scope>
</reference>